<keyword evidence="17" id="KW-1185">Reference proteome</keyword>
<keyword evidence="6" id="KW-0358">Heparin-binding</keyword>
<dbReference type="InterPro" id="IPR035976">
    <property type="entry name" value="Sushi/SCR/CCP_sf"/>
</dbReference>
<dbReference type="Proteomes" id="UP000261540">
    <property type="component" value="Unplaced"/>
</dbReference>
<keyword evidence="5 13" id="KW-0768">Sushi</keyword>
<evidence type="ECO:0000256" key="4">
    <source>
        <dbReference type="ARBA" id="ARBA00022525"/>
    </source>
</evidence>
<dbReference type="Pfam" id="PF00084">
    <property type="entry name" value="Sushi"/>
    <property type="match status" value="4"/>
</dbReference>
<keyword evidence="4" id="KW-0964">Secreted</keyword>
<dbReference type="InterPro" id="IPR000436">
    <property type="entry name" value="Sushi_SCR_CCP_dom"/>
</dbReference>
<keyword evidence="9 13" id="KW-1015">Disulfide bond</keyword>
<dbReference type="STRING" id="1676925.ENSPKIP00000021466"/>
<feature type="domain" description="Sushi" evidence="15">
    <location>
        <begin position="42"/>
        <end position="102"/>
    </location>
</feature>
<feature type="domain" description="Sushi" evidence="15">
    <location>
        <begin position="103"/>
        <end position="160"/>
    </location>
</feature>
<dbReference type="PANTHER" id="PTHR45656:SF4">
    <property type="entry name" value="PROTEIN CBR-CLEC-78"/>
    <property type="match status" value="1"/>
</dbReference>
<dbReference type="InterPro" id="IPR015104">
    <property type="entry name" value="Sushi_2"/>
</dbReference>
<dbReference type="Ensembl" id="ENSPKIT00000002102.1">
    <property type="protein sequence ID" value="ENSPKIP00000021466.1"/>
    <property type="gene ID" value="ENSPKIG00000005848.1"/>
</dbReference>
<evidence type="ECO:0000259" key="15">
    <source>
        <dbReference type="PROSITE" id="PS50923"/>
    </source>
</evidence>
<dbReference type="Gene3D" id="2.10.70.10">
    <property type="entry name" value="Complement Module, domain 1"/>
    <property type="match status" value="5"/>
</dbReference>
<keyword evidence="8" id="KW-0677">Repeat</keyword>
<dbReference type="InterPro" id="IPR051277">
    <property type="entry name" value="SEZ6_CSMD_C4BPB_Regulators"/>
</dbReference>
<comment type="function">
    <text evidence="1">Binds to various kinds of negatively charged substances such as heparin, phospholipids, and dextran sulfate. May prevent activation of the intrinsic blood coagulation cascade by binding to phospholipids on the surface of damaged cells.</text>
</comment>
<evidence type="ECO:0000256" key="6">
    <source>
        <dbReference type="ARBA" id="ARBA00022674"/>
    </source>
</evidence>
<dbReference type="PROSITE" id="PS50923">
    <property type="entry name" value="SUSHI"/>
    <property type="match status" value="4"/>
</dbReference>
<dbReference type="GeneTree" id="ENSGT00940000157228"/>
<accession>A0A3B3RUQ1</accession>
<evidence type="ECO:0000256" key="9">
    <source>
        <dbReference type="ARBA" id="ARBA00023157"/>
    </source>
</evidence>
<organism evidence="16 17">
    <name type="scientific">Paramormyrops kingsleyae</name>
    <dbReference type="NCBI Taxonomy" id="1676925"/>
    <lineage>
        <taxon>Eukaryota</taxon>
        <taxon>Metazoa</taxon>
        <taxon>Chordata</taxon>
        <taxon>Craniata</taxon>
        <taxon>Vertebrata</taxon>
        <taxon>Euteleostomi</taxon>
        <taxon>Actinopterygii</taxon>
        <taxon>Neopterygii</taxon>
        <taxon>Teleostei</taxon>
        <taxon>Osteoglossocephala</taxon>
        <taxon>Osteoglossomorpha</taxon>
        <taxon>Osteoglossiformes</taxon>
        <taxon>Mormyridae</taxon>
        <taxon>Paramormyrops</taxon>
    </lineage>
</organism>
<evidence type="ECO:0000256" key="11">
    <source>
        <dbReference type="ARBA" id="ARBA00029855"/>
    </source>
</evidence>
<protein>
    <recommendedName>
        <fullName evidence="3">Beta-2-glycoprotein 1</fullName>
    </recommendedName>
    <alternativeName>
        <fullName evidence="11">Apolipoprotein H</fullName>
    </alternativeName>
    <alternativeName>
        <fullName evidence="12">Beta-2-glycoprotein I</fullName>
    </alternativeName>
</protein>
<evidence type="ECO:0000256" key="12">
    <source>
        <dbReference type="ARBA" id="ARBA00033414"/>
    </source>
</evidence>
<dbReference type="Pfam" id="PF09014">
    <property type="entry name" value="Sushi_2"/>
    <property type="match status" value="1"/>
</dbReference>
<evidence type="ECO:0000256" key="14">
    <source>
        <dbReference type="SAM" id="SignalP"/>
    </source>
</evidence>
<evidence type="ECO:0000256" key="10">
    <source>
        <dbReference type="ARBA" id="ARBA00023180"/>
    </source>
</evidence>
<evidence type="ECO:0000256" key="2">
    <source>
        <dbReference type="ARBA" id="ARBA00004613"/>
    </source>
</evidence>
<dbReference type="SMART" id="SM00032">
    <property type="entry name" value="CCP"/>
    <property type="match status" value="4"/>
</dbReference>
<evidence type="ECO:0000256" key="7">
    <source>
        <dbReference type="ARBA" id="ARBA00022729"/>
    </source>
</evidence>
<evidence type="ECO:0000313" key="16">
    <source>
        <dbReference type="Ensembl" id="ENSPKIP00000021466.1"/>
    </source>
</evidence>
<evidence type="ECO:0000313" key="17">
    <source>
        <dbReference type="Proteomes" id="UP000261540"/>
    </source>
</evidence>
<feature type="disulfide bond" evidence="13">
    <location>
        <begin position="131"/>
        <end position="158"/>
    </location>
</feature>
<reference evidence="16" key="1">
    <citation type="submission" date="2025-08" db="UniProtKB">
        <authorList>
            <consortium name="Ensembl"/>
        </authorList>
    </citation>
    <scope>IDENTIFICATION</scope>
</reference>
<dbReference type="GO" id="GO:0008201">
    <property type="term" value="F:heparin binding"/>
    <property type="evidence" value="ECO:0007669"/>
    <property type="project" value="UniProtKB-KW"/>
</dbReference>
<evidence type="ECO:0000256" key="8">
    <source>
        <dbReference type="ARBA" id="ARBA00022737"/>
    </source>
</evidence>
<feature type="domain" description="Sushi" evidence="15">
    <location>
        <begin position="224"/>
        <end position="283"/>
    </location>
</feature>
<feature type="signal peptide" evidence="14">
    <location>
        <begin position="1"/>
        <end position="40"/>
    </location>
</feature>
<dbReference type="AlphaFoldDB" id="A0A3B3RUQ1"/>
<dbReference type="PANTHER" id="PTHR45656">
    <property type="entry name" value="PROTEIN CBR-CLEC-78"/>
    <property type="match status" value="1"/>
</dbReference>
<name>A0A3B3RUQ1_9TELE</name>
<evidence type="ECO:0000256" key="13">
    <source>
        <dbReference type="PROSITE-ProRule" id="PRU00302"/>
    </source>
</evidence>
<comment type="caution">
    <text evidence="13">Lacks conserved residue(s) required for the propagation of feature annotation.</text>
</comment>
<dbReference type="CDD" id="cd00033">
    <property type="entry name" value="CCP"/>
    <property type="match status" value="4"/>
</dbReference>
<evidence type="ECO:0000256" key="5">
    <source>
        <dbReference type="ARBA" id="ARBA00022659"/>
    </source>
</evidence>
<dbReference type="SUPFAM" id="SSF57535">
    <property type="entry name" value="Complement control module/SCR domain"/>
    <property type="match status" value="5"/>
</dbReference>
<proteinExistence type="predicted"/>
<keyword evidence="7 14" id="KW-0732">Signal</keyword>
<reference evidence="16" key="2">
    <citation type="submission" date="2025-09" db="UniProtKB">
        <authorList>
            <consortium name="Ensembl"/>
        </authorList>
    </citation>
    <scope>IDENTIFICATION</scope>
</reference>
<evidence type="ECO:0000256" key="3">
    <source>
        <dbReference type="ARBA" id="ARBA00020104"/>
    </source>
</evidence>
<sequence length="370" mass="41347">MYVLTRCFMRKVSAVPHTEMLRNLLLLLLCQLSTYMPADAGKVCGRPPLSDEMDPAGFQRVYEVGAEVFLSCKPGHTPSKGSRRVICTASGKWTNPTLKCEPKWCSVPERLQHGDVEVTDIKFRSIINYTCHDGYVQHGANMSECLADGTWSEPPPFCEAVTCGLPEIPKHGKIIYSKPFQGNTTVFGDGVTYECMPPFALLGNVRGSCTASGNWTEMPECHLVTCPVPPRLDNGFISFAIMKEHGYKERVKYGCNIDYILDGPTEIECEKTGKWSSLPVCRAPCRIGITRGRIFYDGRKIWIEDLKPNKILHGERLAVYCKNEEKNCGYPVPMQCVDGTAAIPECFQEPSGIQYNLYSKKLPSEIKMCT</sequence>
<feature type="disulfide bond" evidence="13">
    <location>
        <begin position="226"/>
        <end position="269"/>
    </location>
</feature>
<feature type="chain" id="PRO_5017188792" description="Beta-2-glycoprotein 1" evidence="14">
    <location>
        <begin position="41"/>
        <end position="370"/>
    </location>
</feature>
<keyword evidence="10" id="KW-0325">Glycoprotein</keyword>
<comment type="subcellular location">
    <subcellularLocation>
        <location evidence="2">Secreted</location>
    </subcellularLocation>
</comment>
<feature type="disulfide bond" evidence="13">
    <location>
        <begin position="44"/>
        <end position="87"/>
    </location>
</feature>
<feature type="domain" description="Sushi" evidence="15">
    <location>
        <begin position="161"/>
        <end position="223"/>
    </location>
</feature>
<dbReference type="GO" id="GO:0005576">
    <property type="term" value="C:extracellular region"/>
    <property type="evidence" value="ECO:0007669"/>
    <property type="project" value="UniProtKB-SubCell"/>
</dbReference>
<dbReference type="OrthoDB" id="6103690at2759"/>
<evidence type="ECO:0000256" key="1">
    <source>
        <dbReference type="ARBA" id="ARBA00003651"/>
    </source>
</evidence>